<dbReference type="SUPFAM" id="SSF46689">
    <property type="entry name" value="Homeodomain-like"/>
    <property type="match status" value="1"/>
</dbReference>
<evidence type="ECO:0000256" key="4">
    <source>
        <dbReference type="PROSITE-ProRule" id="PRU00335"/>
    </source>
</evidence>
<dbReference type="eggNOG" id="COG1309">
    <property type="taxonomic scope" value="Bacteria"/>
</dbReference>
<dbReference type="SUPFAM" id="SSF48498">
    <property type="entry name" value="Tetracyclin repressor-like, C-terminal domain"/>
    <property type="match status" value="1"/>
</dbReference>
<keyword evidence="3" id="KW-0804">Transcription</keyword>
<keyword evidence="2 4" id="KW-0238">DNA-binding</keyword>
<dbReference type="AlphaFoldDB" id="A0A1Z1WF44"/>
<dbReference type="STRING" id="67267.GCA_000716675_07172"/>
<dbReference type="Gene3D" id="1.10.357.10">
    <property type="entry name" value="Tetracycline Repressor, domain 2"/>
    <property type="match status" value="1"/>
</dbReference>
<evidence type="ECO:0000256" key="1">
    <source>
        <dbReference type="ARBA" id="ARBA00023015"/>
    </source>
</evidence>
<dbReference type="PROSITE" id="PS01081">
    <property type="entry name" value="HTH_TETR_1"/>
    <property type="match status" value="1"/>
</dbReference>
<accession>A0A1Z1WF44</accession>
<dbReference type="EMBL" id="CP021748">
    <property type="protein sequence ID" value="ARX85061.1"/>
    <property type="molecule type" value="Genomic_DNA"/>
</dbReference>
<dbReference type="GO" id="GO:0045892">
    <property type="term" value="P:negative regulation of DNA-templated transcription"/>
    <property type="evidence" value="ECO:0007669"/>
    <property type="project" value="InterPro"/>
</dbReference>
<feature type="compositionally biased region" description="Polar residues" evidence="5">
    <location>
        <begin position="8"/>
        <end position="23"/>
    </location>
</feature>
<dbReference type="RefSeq" id="WP_087885062.1">
    <property type="nucleotide sequence ID" value="NZ_CP021748.1"/>
</dbReference>
<dbReference type="Proteomes" id="UP000195880">
    <property type="component" value="Chromosome"/>
</dbReference>
<dbReference type="Pfam" id="PF02909">
    <property type="entry name" value="TetR_C_1"/>
    <property type="match status" value="1"/>
</dbReference>
<dbReference type="OrthoDB" id="3818006at2"/>
<sequence length="251" mass="27376">MSRAAQPTKPSSDPSTGSVWTRPQRSRREQPALSRDQIVAEAIALLDADGIEALSMRKLGTRLNAGATSLYTHVSNKDELIELVVDQVYGEIEVPKVASRAEWRAAALECGNNARSVILGHPWIASVLGEMGMSYLGPNMLRLTEDMLELFESGGFDLVQGGMALKTIWSYILGIAATEAAWMTSLARSGQSEDEWLAGMASIAEQAIAPYPRMRRLHAEQTAGAVDETRRSNFDVGLGFILDGLEAQRRQ</sequence>
<dbReference type="Pfam" id="PF00440">
    <property type="entry name" value="TetR_N"/>
    <property type="match status" value="1"/>
</dbReference>
<evidence type="ECO:0000256" key="3">
    <source>
        <dbReference type="ARBA" id="ARBA00023163"/>
    </source>
</evidence>
<dbReference type="InterPro" id="IPR009057">
    <property type="entry name" value="Homeodomain-like_sf"/>
</dbReference>
<gene>
    <name evidence="7" type="ORF">SMD44_04519</name>
</gene>
<organism evidence="7 8">
    <name type="scientific">Streptomyces alboflavus</name>
    <dbReference type="NCBI Taxonomy" id="67267"/>
    <lineage>
        <taxon>Bacteria</taxon>
        <taxon>Bacillati</taxon>
        <taxon>Actinomycetota</taxon>
        <taxon>Actinomycetes</taxon>
        <taxon>Kitasatosporales</taxon>
        <taxon>Streptomycetaceae</taxon>
        <taxon>Streptomyces</taxon>
    </lineage>
</organism>
<proteinExistence type="predicted"/>
<feature type="DNA-binding region" description="H-T-H motif" evidence="4">
    <location>
        <begin position="55"/>
        <end position="74"/>
    </location>
</feature>
<dbReference type="InterPro" id="IPR036271">
    <property type="entry name" value="Tet_transcr_reg_TetR-rel_C_sf"/>
</dbReference>
<feature type="region of interest" description="Disordered" evidence="5">
    <location>
        <begin position="1"/>
        <end position="33"/>
    </location>
</feature>
<evidence type="ECO:0000256" key="2">
    <source>
        <dbReference type="ARBA" id="ARBA00023125"/>
    </source>
</evidence>
<dbReference type="InterPro" id="IPR004111">
    <property type="entry name" value="Repressor_TetR_C"/>
</dbReference>
<dbReference type="InterPro" id="IPR001647">
    <property type="entry name" value="HTH_TetR"/>
</dbReference>
<evidence type="ECO:0000313" key="7">
    <source>
        <dbReference type="EMBL" id="ARX85061.1"/>
    </source>
</evidence>
<dbReference type="KEGG" id="salf:SMD44_04519"/>
<dbReference type="Gene3D" id="1.10.10.60">
    <property type="entry name" value="Homeodomain-like"/>
    <property type="match status" value="1"/>
</dbReference>
<protein>
    <submittedName>
        <fullName evidence="7">TetR family transcriptional regulator</fullName>
    </submittedName>
</protein>
<evidence type="ECO:0000313" key="8">
    <source>
        <dbReference type="Proteomes" id="UP000195880"/>
    </source>
</evidence>
<feature type="domain" description="HTH tetR-type" evidence="6">
    <location>
        <begin position="32"/>
        <end position="92"/>
    </location>
</feature>
<keyword evidence="8" id="KW-1185">Reference proteome</keyword>
<name>A0A1Z1WF44_9ACTN</name>
<evidence type="ECO:0000256" key="5">
    <source>
        <dbReference type="SAM" id="MobiDB-lite"/>
    </source>
</evidence>
<evidence type="ECO:0000259" key="6">
    <source>
        <dbReference type="PROSITE" id="PS50977"/>
    </source>
</evidence>
<dbReference type="PROSITE" id="PS50977">
    <property type="entry name" value="HTH_TETR_2"/>
    <property type="match status" value="1"/>
</dbReference>
<keyword evidence="1" id="KW-0805">Transcription regulation</keyword>
<dbReference type="GO" id="GO:0003677">
    <property type="term" value="F:DNA binding"/>
    <property type="evidence" value="ECO:0007669"/>
    <property type="project" value="UniProtKB-UniRule"/>
</dbReference>
<dbReference type="InterPro" id="IPR023772">
    <property type="entry name" value="DNA-bd_HTH_TetR-type_CS"/>
</dbReference>
<reference evidence="7 8" key="1">
    <citation type="submission" date="2017-05" db="EMBL/GenBank/DDBJ databases">
        <title>Streptomyces alboflavus Genome sequencing and assembly.</title>
        <authorList>
            <person name="Wang Y."/>
            <person name="Du B."/>
            <person name="Ding Y."/>
            <person name="Liu H."/>
            <person name="Hou Q."/>
            <person name="Liu K."/>
            <person name="Wang C."/>
            <person name="Yao L."/>
        </authorList>
    </citation>
    <scope>NUCLEOTIDE SEQUENCE [LARGE SCALE GENOMIC DNA]</scope>
    <source>
        <strain evidence="7 8">MDJK44</strain>
    </source>
</reference>